<dbReference type="Pfam" id="PF21274">
    <property type="entry name" value="Rng_hyd_C"/>
    <property type="match status" value="1"/>
</dbReference>
<dbReference type="SUPFAM" id="SSF52833">
    <property type="entry name" value="Thioredoxin-like"/>
    <property type="match status" value="1"/>
</dbReference>
<dbReference type="InterPro" id="IPR050641">
    <property type="entry name" value="RIFMO-like"/>
</dbReference>
<dbReference type="InterPro" id="IPR036249">
    <property type="entry name" value="Thioredoxin-like_sf"/>
</dbReference>
<evidence type="ECO:0000313" key="7">
    <source>
        <dbReference type="Proteomes" id="UP001432062"/>
    </source>
</evidence>
<dbReference type="Pfam" id="PF01494">
    <property type="entry name" value="FAD_binding_3"/>
    <property type="match status" value="1"/>
</dbReference>
<proteinExistence type="inferred from homology"/>
<accession>A0ABZ1Z0A4</accession>
<protein>
    <submittedName>
        <fullName evidence="6">FAD-dependent monooxygenase</fullName>
    </submittedName>
</protein>
<dbReference type="PANTHER" id="PTHR43004:SF19">
    <property type="entry name" value="BINDING MONOOXYGENASE, PUTATIVE (JCVI)-RELATED"/>
    <property type="match status" value="1"/>
</dbReference>
<keyword evidence="3" id="KW-0285">Flavoprotein</keyword>
<evidence type="ECO:0000259" key="5">
    <source>
        <dbReference type="Pfam" id="PF01494"/>
    </source>
</evidence>
<evidence type="ECO:0000256" key="1">
    <source>
        <dbReference type="ARBA" id="ARBA00001974"/>
    </source>
</evidence>
<keyword evidence="6" id="KW-0503">Monooxygenase</keyword>
<keyword evidence="6" id="KW-0560">Oxidoreductase</keyword>
<feature type="domain" description="FAD-binding" evidence="5">
    <location>
        <begin position="6"/>
        <end position="356"/>
    </location>
</feature>
<keyword evidence="7" id="KW-1185">Reference proteome</keyword>
<dbReference type="RefSeq" id="WP_327100623.1">
    <property type="nucleotide sequence ID" value="NZ_CP109149.1"/>
</dbReference>
<reference evidence="6" key="1">
    <citation type="submission" date="2022-10" db="EMBL/GenBank/DDBJ databases">
        <title>The complete genomes of actinobacterial strains from the NBC collection.</title>
        <authorList>
            <person name="Joergensen T.S."/>
            <person name="Alvarez Arevalo M."/>
            <person name="Sterndorff E.B."/>
            <person name="Faurdal D."/>
            <person name="Vuksanovic O."/>
            <person name="Mourched A.-S."/>
            <person name="Charusanti P."/>
            <person name="Shaw S."/>
            <person name="Blin K."/>
            <person name="Weber T."/>
        </authorList>
    </citation>
    <scope>NUCLEOTIDE SEQUENCE</scope>
    <source>
        <strain evidence="6">NBC_01482</strain>
    </source>
</reference>
<evidence type="ECO:0000256" key="4">
    <source>
        <dbReference type="ARBA" id="ARBA00022827"/>
    </source>
</evidence>
<dbReference type="InterPro" id="IPR036188">
    <property type="entry name" value="FAD/NAD-bd_sf"/>
</dbReference>
<gene>
    <name evidence="6" type="ORF">OG563_04765</name>
</gene>
<dbReference type="EMBL" id="CP109441">
    <property type="protein sequence ID" value="WUV47557.1"/>
    <property type="molecule type" value="Genomic_DNA"/>
</dbReference>
<sequence>MAVDNCEVLIVGGGPTGLIAAHLLGRKGIRTQLVESRSSASTHPRATMVNVRTAEILRDLELLGPAQKVGTSLEASSRVSFHTTLVGAELGEIDMVGDAEKLMRTVSASPVLPLICPQNELQTLLLRELPNYPSVSVESGVEITDLIVDPDGVGAVRADNSALRASYVVLAEGIHGRLRERIGITVQACAPLGTMLDIHFTADLGSTVAGKESALYWVINDDIQGVLITVSPQRGTWLLELTGIDIDPSAMPDKSECERLVRMAIGAADIDITIESVRTWAMGTTAVDRWSDVHQRVFVAGDAAHSFPPTGGFGMNTGIQDAHNLAWKLHGVLRGWSSPRLLNTYEPERRPVADFNAERSVHNAVAMDEFFTSARSLIGSGNGSGPEISDAAALADGIERQRPHFDFYGQARGFVYCTDEDHPQPVVADVVEYLPRVIVGAVAPHVWLEEDGRRTAVTDLTNGAFALLTSVEAAPEWQDSFGAWASVLGDIPLRVWPVSPVPRPDALHDFRDDAIGVFGLSDAAAVVVRPDGHIGAILPGADPHGELARYLNSILGEKAVTA</sequence>
<dbReference type="SUPFAM" id="SSF51905">
    <property type="entry name" value="FAD/NAD(P)-binding domain"/>
    <property type="match status" value="1"/>
</dbReference>
<evidence type="ECO:0000256" key="2">
    <source>
        <dbReference type="ARBA" id="ARBA00007801"/>
    </source>
</evidence>
<organism evidence="6 7">
    <name type="scientific">Nocardia vinacea</name>
    <dbReference type="NCBI Taxonomy" id="96468"/>
    <lineage>
        <taxon>Bacteria</taxon>
        <taxon>Bacillati</taxon>
        <taxon>Actinomycetota</taxon>
        <taxon>Actinomycetes</taxon>
        <taxon>Mycobacteriales</taxon>
        <taxon>Nocardiaceae</taxon>
        <taxon>Nocardia</taxon>
    </lineage>
</organism>
<dbReference type="PANTHER" id="PTHR43004">
    <property type="entry name" value="TRK SYSTEM POTASSIUM UPTAKE PROTEIN"/>
    <property type="match status" value="1"/>
</dbReference>
<dbReference type="GO" id="GO:0004497">
    <property type="term" value="F:monooxygenase activity"/>
    <property type="evidence" value="ECO:0007669"/>
    <property type="project" value="UniProtKB-KW"/>
</dbReference>
<keyword evidence="4" id="KW-0274">FAD</keyword>
<name>A0ABZ1Z0A4_9NOCA</name>
<evidence type="ECO:0000256" key="3">
    <source>
        <dbReference type="ARBA" id="ARBA00022630"/>
    </source>
</evidence>
<dbReference type="Gene3D" id="3.50.50.60">
    <property type="entry name" value="FAD/NAD(P)-binding domain"/>
    <property type="match status" value="1"/>
</dbReference>
<dbReference type="PRINTS" id="PR00420">
    <property type="entry name" value="RNGMNOXGNASE"/>
</dbReference>
<comment type="cofactor">
    <cofactor evidence="1">
        <name>FAD</name>
        <dbReference type="ChEBI" id="CHEBI:57692"/>
    </cofactor>
</comment>
<dbReference type="Gene3D" id="3.40.30.120">
    <property type="match status" value="1"/>
</dbReference>
<dbReference type="InterPro" id="IPR002938">
    <property type="entry name" value="FAD-bd"/>
</dbReference>
<dbReference type="Gene3D" id="3.30.9.10">
    <property type="entry name" value="D-Amino Acid Oxidase, subunit A, domain 2"/>
    <property type="match status" value="1"/>
</dbReference>
<dbReference type="Proteomes" id="UP001432062">
    <property type="component" value="Chromosome"/>
</dbReference>
<evidence type="ECO:0000313" key="6">
    <source>
        <dbReference type="EMBL" id="WUV47557.1"/>
    </source>
</evidence>
<comment type="similarity">
    <text evidence="2">Belongs to the PheA/TfdB FAD monooxygenase family.</text>
</comment>